<dbReference type="SUPFAM" id="SSF53448">
    <property type="entry name" value="Nucleotide-diphospho-sugar transferases"/>
    <property type="match status" value="1"/>
</dbReference>
<dbReference type="EMBL" id="AWEZ01000020">
    <property type="protein sequence ID" value="ERL09845.1"/>
    <property type="molecule type" value="Genomic_DNA"/>
</dbReference>
<dbReference type="CDD" id="cd04194">
    <property type="entry name" value="GT8_A4GalT_like"/>
    <property type="match status" value="1"/>
</dbReference>
<dbReference type="Pfam" id="PF01501">
    <property type="entry name" value="Glyco_transf_8"/>
    <property type="match status" value="1"/>
</dbReference>
<dbReference type="eggNOG" id="COG1442">
    <property type="taxonomic scope" value="Bacteria"/>
</dbReference>
<proteinExistence type="predicted"/>
<dbReference type="InterPro" id="IPR002495">
    <property type="entry name" value="Glyco_trans_8"/>
</dbReference>
<accession>U2TU27</accession>
<comment type="caution">
    <text evidence="4">The sequence shown here is derived from an EMBL/GenBank/DDBJ whole genome shotgun (WGS) entry which is preliminary data.</text>
</comment>
<evidence type="ECO:0000313" key="5">
    <source>
        <dbReference type="Proteomes" id="UP000016638"/>
    </source>
</evidence>
<name>U2TU27_9ACTN</name>
<dbReference type="Proteomes" id="UP000016638">
    <property type="component" value="Unassembled WGS sequence"/>
</dbReference>
<dbReference type="PATRIC" id="fig|1125712.3.peg.544"/>
<gene>
    <name evidence="4" type="ORF">HMPREF1316_1482</name>
</gene>
<evidence type="ECO:0000256" key="3">
    <source>
        <dbReference type="ARBA" id="ARBA00022723"/>
    </source>
</evidence>
<dbReference type="PANTHER" id="PTHR13778">
    <property type="entry name" value="GLYCOSYLTRANSFERASE 8 DOMAIN-CONTAINING PROTEIN"/>
    <property type="match status" value="1"/>
</dbReference>
<dbReference type="InterPro" id="IPR029044">
    <property type="entry name" value="Nucleotide-diphossugar_trans"/>
</dbReference>
<evidence type="ECO:0000256" key="1">
    <source>
        <dbReference type="ARBA" id="ARBA00022676"/>
    </source>
</evidence>
<keyword evidence="3" id="KW-0479">Metal-binding</keyword>
<sequence>MNILYTVDDAFVPQLAAGMCSIFENDGDARDIDVYVFGQGISDGHARMLDEFAHGYGRRMHLIDISNLMDLIGVDFDTKGWKSIVLARLVMARLLPADVHRILYLDGDTIVRRSLQPLWDTDFEGNTLCMVAEPTVDRRRLGEIGLAGRPYYNAGVLFVDLDAWRTTDAEHRLLDCIEREGTHLFANDQDAINIALAAEIKQISPAYNYANTFDLYPYRFLAKLVPAWVDRETFDAARRDPAIIHYLGEERPWRRGNTHRFRDDYLHYLALTPFSDAPLEEGWTSYFRLWNAFNVLTHPFPALRLRIITTLIPVFIRHRQRQRQRDEQGT</sequence>
<evidence type="ECO:0000256" key="2">
    <source>
        <dbReference type="ARBA" id="ARBA00022679"/>
    </source>
</evidence>
<dbReference type="AlphaFoldDB" id="U2TU27"/>
<dbReference type="RefSeq" id="WP_021725473.1">
    <property type="nucleotide sequence ID" value="NZ_AWEZ01000020.1"/>
</dbReference>
<organism evidence="4 5">
    <name type="scientific">Olsenella profusa F0195</name>
    <dbReference type="NCBI Taxonomy" id="1125712"/>
    <lineage>
        <taxon>Bacteria</taxon>
        <taxon>Bacillati</taxon>
        <taxon>Actinomycetota</taxon>
        <taxon>Coriobacteriia</taxon>
        <taxon>Coriobacteriales</taxon>
        <taxon>Atopobiaceae</taxon>
        <taxon>Olsenella</taxon>
    </lineage>
</organism>
<protein>
    <submittedName>
        <fullName evidence="4">Glycosyltransferase family 8</fullName>
    </submittedName>
</protein>
<evidence type="ECO:0000313" key="4">
    <source>
        <dbReference type="EMBL" id="ERL09845.1"/>
    </source>
</evidence>
<dbReference type="STRING" id="1125712.HMPREF1316_1482"/>
<dbReference type="Gene3D" id="3.90.550.10">
    <property type="entry name" value="Spore Coat Polysaccharide Biosynthesis Protein SpsA, Chain A"/>
    <property type="match status" value="1"/>
</dbReference>
<dbReference type="PANTHER" id="PTHR13778:SF47">
    <property type="entry name" value="LIPOPOLYSACCHARIDE 1,3-GALACTOSYLTRANSFERASE"/>
    <property type="match status" value="1"/>
</dbReference>
<dbReference type="GO" id="GO:0046872">
    <property type="term" value="F:metal ion binding"/>
    <property type="evidence" value="ECO:0007669"/>
    <property type="project" value="UniProtKB-KW"/>
</dbReference>
<keyword evidence="1" id="KW-0328">Glycosyltransferase</keyword>
<dbReference type="GO" id="GO:0016757">
    <property type="term" value="F:glycosyltransferase activity"/>
    <property type="evidence" value="ECO:0007669"/>
    <property type="project" value="UniProtKB-KW"/>
</dbReference>
<keyword evidence="2 4" id="KW-0808">Transferase</keyword>
<reference evidence="4 5" key="1">
    <citation type="submission" date="2013-08" db="EMBL/GenBank/DDBJ databases">
        <authorList>
            <person name="Durkin A.S."/>
            <person name="Haft D.R."/>
            <person name="McCorrison J."/>
            <person name="Torralba M."/>
            <person name="Gillis M."/>
            <person name="Haft D.H."/>
            <person name="Methe B."/>
            <person name="Sutton G."/>
            <person name="Nelson K.E."/>
        </authorList>
    </citation>
    <scope>NUCLEOTIDE SEQUENCE [LARGE SCALE GENOMIC DNA]</scope>
    <source>
        <strain evidence="4 5">F0195</strain>
    </source>
</reference>
<dbReference type="InterPro" id="IPR050748">
    <property type="entry name" value="Glycosyltrans_8_dom-fam"/>
</dbReference>
<keyword evidence="5" id="KW-1185">Reference proteome</keyword>
<dbReference type="OrthoDB" id="3183633at2"/>